<protein>
    <submittedName>
        <fullName evidence="3">Uncharacterized protein</fullName>
    </submittedName>
</protein>
<feature type="compositionally biased region" description="Basic and acidic residues" evidence="2">
    <location>
        <begin position="29"/>
        <end position="38"/>
    </location>
</feature>
<dbReference type="Proteomes" id="UP000241890">
    <property type="component" value="Unassembled WGS sequence"/>
</dbReference>
<dbReference type="PANTHER" id="PTHR42264">
    <property type="entry name" value="EPHRIN_REC_LIKE DOMAIN-CONTAINING PROTEIN"/>
    <property type="match status" value="1"/>
</dbReference>
<dbReference type="EMBL" id="BEYU01000121">
    <property type="protein sequence ID" value="GBG32360.1"/>
    <property type="molecule type" value="Genomic_DNA"/>
</dbReference>
<feature type="compositionally biased region" description="Low complexity" evidence="2">
    <location>
        <begin position="444"/>
        <end position="458"/>
    </location>
</feature>
<evidence type="ECO:0000313" key="4">
    <source>
        <dbReference type="Proteomes" id="UP000241890"/>
    </source>
</evidence>
<reference evidence="3 4" key="1">
    <citation type="submission" date="2017-12" db="EMBL/GenBank/DDBJ databases">
        <title>Sequencing, de novo assembly and annotation of complete genome of a new Thraustochytrid species, strain FCC1311.</title>
        <authorList>
            <person name="Sedici K."/>
            <person name="Godart F."/>
            <person name="Aiese Cigliano R."/>
            <person name="Sanseverino W."/>
            <person name="Barakat M."/>
            <person name="Ortet P."/>
            <person name="Marechal E."/>
            <person name="Cagnac O."/>
            <person name="Amato A."/>
        </authorList>
    </citation>
    <scope>NUCLEOTIDE SEQUENCE [LARGE SCALE GENOMIC DNA]</scope>
</reference>
<feature type="region of interest" description="Disordered" evidence="2">
    <location>
        <begin position="1"/>
        <end position="84"/>
    </location>
</feature>
<keyword evidence="1" id="KW-0175">Coiled coil</keyword>
<evidence type="ECO:0000313" key="3">
    <source>
        <dbReference type="EMBL" id="GBG32360.1"/>
    </source>
</evidence>
<evidence type="ECO:0000256" key="1">
    <source>
        <dbReference type="SAM" id="Coils"/>
    </source>
</evidence>
<feature type="region of interest" description="Disordered" evidence="2">
    <location>
        <begin position="442"/>
        <end position="479"/>
    </location>
</feature>
<comment type="caution">
    <text evidence="3">The sequence shown here is derived from an EMBL/GenBank/DDBJ whole genome shotgun (WGS) entry which is preliminary data.</text>
</comment>
<evidence type="ECO:0000256" key="2">
    <source>
        <dbReference type="SAM" id="MobiDB-lite"/>
    </source>
</evidence>
<organism evidence="3 4">
    <name type="scientific">Hondaea fermentalgiana</name>
    <dbReference type="NCBI Taxonomy" id="2315210"/>
    <lineage>
        <taxon>Eukaryota</taxon>
        <taxon>Sar</taxon>
        <taxon>Stramenopiles</taxon>
        <taxon>Bigyra</taxon>
        <taxon>Labyrinthulomycetes</taxon>
        <taxon>Thraustochytrida</taxon>
        <taxon>Thraustochytriidae</taxon>
        <taxon>Hondaea</taxon>
    </lineage>
</organism>
<feature type="compositionally biased region" description="Low complexity" evidence="2">
    <location>
        <begin position="308"/>
        <end position="317"/>
    </location>
</feature>
<keyword evidence="4" id="KW-1185">Reference proteome</keyword>
<feature type="compositionally biased region" description="Low complexity" evidence="2">
    <location>
        <begin position="282"/>
        <end position="300"/>
    </location>
</feature>
<dbReference type="InParanoid" id="A0A2R5GNA0"/>
<dbReference type="AlphaFoldDB" id="A0A2R5GNA0"/>
<proteinExistence type="predicted"/>
<gene>
    <name evidence="3" type="ORF">FCC1311_085852</name>
</gene>
<accession>A0A2R5GNA0</accession>
<feature type="coiled-coil region" evidence="1">
    <location>
        <begin position="334"/>
        <end position="396"/>
    </location>
</feature>
<feature type="compositionally biased region" description="Low complexity" evidence="2">
    <location>
        <begin position="1"/>
        <end position="27"/>
    </location>
</feature>
<feature type="region of interest" description="Disordered" evidence="2">
    <location>
        <begin position="275"/>
        <end position="317"/>
    </location>
</feature>
<sequence>MVVKFSGNNDDSSNNDGKETNNYNNNNKEPSRAIKMKNDQPQTNKRRGSSISSSSSSSSSMNQNSKNQNSKSTSGDDASNSGRFTKEEQEMLVDIIRSDDELTRSFLHKVRARQFHRKSWMHEIAVRFKQRSGTDRSLDAVRHHFMLRRVEKGQHLNVLLSHAVRCTRKEKCTKCLLLARERVETGIARCGTRSCTICSPSLASTFPLDPSSLGSSQSSLLASGPSLAPGLFAPQMSQALFQQDLAREGRLPQEVSNSASLEPGLLQLAKLHDARLRDHQHASSQQQQQQDTTQHTATSSPFYRGDEAQQPAALAAAPPPSIGSILAGLSQQQADALRAALFQQQQQQQQQQQEQEQQQLLIQQQQQRQLQLQHLQQLQQQQREQEQRQQQQQQQQALASTQQPQAATVEEFQRELNRHYALLAAVNGGQLQPFQTVNNNISLSSQTSSPASAPSQSTVGNGLGGPGANFDNASSNTYMENLRKMMENRKRENPEALANASGNDAFMKRFRAS</sequence>
<dbReference type="PANTHER" id="PTHR42264:SF6">
    <property type="entry name" value="TRANSMEMBRANE PROTEIN"/>
    <property type="match status" value="1"/>
</dbReference>
<feature type="compositionally biased region" description="Low complexity" evidence="2">
    <location>
        <begin position="49"/>
        <end position="73"/>
    </location>
</feature>
<name>A0A2R5GNA0_9STRA</name>